<evidence type="ECO:0000313" key="4">
    <source>
        <dbReference type="EnsemblMetazoa" id="G25706.5:cds"/>
    </source>
</evidence>
<keyword evidence="1" id="KW-0479">Metal-binding</keyword>
<dbReference type="GO" id="GO:0046872">
    <property type="term" value="F:metal ion binding"/>
    <property type="evidence" value="ECO:0007669"/>
    <property type="project" value="UniProtKB-KW"/>
</dbReference>
<sequence>MSFPIQKALKLAHSTFSKLSKGILFDLDSLSPLRSQLNQIRAVDVNFEPSVFRRDPTSFDQAPVTYVKLYEDRIISVGIFVMRRGARLPLHDHPGMFGLCKTIHGKMKVNSFSQADLSEDKVRKKKSTLPSNRINLVPVHRKDSVVLSEEDECCVLTPEEGNYHEISPVGDMAAFLDILAPPYDYMTMTRTCQYYTLLEDKDNFLEDSDKLNESSPVQWLCEIPEPNDFWCDTSDYTGPPLNVL</sequence>
<dbReference type="EnsemblMetazoa" id="G25706.4">
    <property type="protein sequence ID" value="G25706.4:cds"/>
    <property type="gene ID" value="G25706"/>
</dbReference>
<keyword evidence="5" id="KW-1185">Reference proteome</keyword>
<evidence type="ECO:0000256" key="3">
    <source>
        <dbReference type="ARBA" id="ARBA00023004"/>
    </source>
</evidence>
<dbReference type="OMA" id="RCIWGKL"/>
<dbReference type="OrthoDB" id="271433at2759"/>
<dbReference type="GO" id="GO:0005739">
    <property type="term" value="C:mitochondrion"/>
    <property type="evidence" value="ECO:0007669"/>
    <property type="project" value="TreeGrafter"/>
</dbReference>
<dbReference type="SUPFAM" id="SSF51182">
    <property type="entry name" value="RmlC-like cupins"/>
    <property type="match status" value="1"/>
</dbReference>
<dbReference type="InterPro" id="IPR014710">
    <property type="entry name" value="RmlC-like_jellyroll"/>
</dbReference>
<accession>A0A8W8KXH5</accession>
<dbReference type="GO" id="GO:0016702">
    <property type="term" value="F:oxidoreductase activity, acting on single donors with incorporation of molecular oxygen, incorporation of two atoms of oxygen"/>
    <property type="evidence" value="ECO:0007669"/>
    <property type="project" value="InterPro"/>
</dbReference>
<evidence type="ECO:0000313" key="5">
    <source>
        <dbReference type="Proteomes" id="UP000005408"/>
    </source>
</evidence>
<dbReference type="CDD" id="cd20289">
    <property type="entry name" value="cupin_ADO"/>
    <property type="match status" value="1"/>
</dbReference>
<proteinExistence type="predicted"/>
<evidence type="ECO:0008006" key="6">
    <source>
        <dbReference type="Google" id="ProtNLM"/>
    </source>
</evidence>
<reference evidence="4" key="1">
    <citation type="submission" date="2022-08" db="UniProtKB">
        <authorList>
            <consortium name="EnsemblMetazoa"/>
        </authorList>
    </citation>
    <scope>IDENTIFICATION</scope>
    <source>
        <strain evidence="4">05x7-T-G4-1.051#20</strain>
    </source>
</reference>
<dbReference type="EnsemblMetazoa" id="G25706.2">
    <property type="protein sequence ID" value="G25706.2:cds"/>
    <property type="gene ID" value="G25706"/>
</dbReference>
<dbReference type="EnsemblMetazoa" id="G25706.3">
    <property type="protein sequence ID" value="G25706.3:cds"/>
    <property type="gene ID" value="G25706"/>
</dbReference>
<dbReference type="InterPro" id="IPR011051">
    <property type="entry name" value="RmlC_Cupin_sf"/>
</dbReference>
<dbReference type="Gene3D" id="2.60.120.10">
    <property type="entry name" value="Jelly Rolls"/>
    <property type="match status" value="1"/>
</dbReference>
<dbReference type="PANTHER" id="PTHR22966">
    <property type="entry name" value="2-AMINOETHANETHIOL DIOXYGENASE"/>
    <property type="match status" value="1"/>
</dbReference>
<dbReference type="EnsemblMetazoa" id="G25706.1">
    <property type="protein sequence ID" value="G25706.1:cds"/>
    <property type="gene ID" value="G25706"/>
</dbReference>
<dbReference type="InterPro" id="IPR012864">
    <property type="entry name" value="PCO/ADO"/>
</dbReference>
<name>A0A8W8KXH5_MAGGI</name>
<dbReference type="Proteomes" id="UP000005408">
    <property type="component" value="Unassembled WGS sequence"/>
</dbReference>
<dbReference type="PANTHER" id="PTHR22966:SF61">
    <property type="entry name" value="2-AMINOETHANETHIOL DIOXYGENASE"/>
    <property type="match status" value="1"/>
</dbReference>
<protein>
    <recommendedName>
        <fullName evidence="6">2-aminoethanethiol dioxygenase</fullName>
    </recommendedName>
</protein>
<keyword evidence="2" id="KW-0560">Oxidoreductase</keyword>
<evidence type="ECO:0000256" key="1">
    <source>
        <dbReference type="ARBA" id="ARBA00022723"/>
    </source>
</evidence>
<keyword evidence="3" id="KW-0408">Iron</keyword>
<evidence type="ECO:0000256" key="2">
    <source>
        <dbReference type="ARBA" id="ARBA00023002"/>
    </source>
</evidence>
<dbReference type="EnsemblMetazoa" id="G25706.5">
    <property type="protein sequence ID" value="G25706.5:cds"/>
    <property type="gene ID" value="G25706"/>
</dbReference>
<organism evidence="4 5">
    <name type="scientific">Magallana gigas</name>
    <name type="common">Pacific oyster</name>
    <name type="synonym">Crassostrea gigas</name>
    <dbReference type="NCBI Taxonomy" id="29159"/>
    <lineage>
        <taxon>Eukaryota</taxon>
        <taxon>Metazoa</taxon>
        <taxon>Spiralia</taxon>
        <taxon>Lophotrochozoa</taxon>
        <taxon>Mollusca</taxon>
        <taxon>Bivalvia</taxon>
        <taxon>Autobranchia</taxon>
        <taxon>Pteriomorphia</taxon>
        <taxon>Ostreida</taxon>
        <taxon>Ostreoidea</taxon>
        <taxon>Ostreidae</taxon>
        <taxon>Magallana</taxon>
    </lineage>
</organism>
<dbReference type="Pfam" id="PF07847">
    <property type="entry name" value="PCO_ADO"/>
    <property type="match status" value="1"/>
</dbReference>
<dbReference type="AlphaFoldDB" id="A0A8W8KXH5"/>